<protein>
    <submittedName>
        <fullName evidence="1">Uncharacterized protein</fullName>
    </submittedName>
</protein>
<accession>A0A0K2UC02</accession>
<dbReference type="EMBL" id="HACA01018407">
    <property type="protein sequence ID" value="CDW35768.1"/>
    <property type="molecule type" value="Transcribed_RNA"/>
</dbReference>
<sequence>MLYIYRSFILHIFTY</sequence>
<evidence type="ECO:0000313" key="1">
    <source>
        <dbReference type="EMBL" id="CDW35768.1"/>
    </source>
</evidence>
<organism evidence="1">
    <name type="scientific">Lepeophtheirus salmonis</name>
    <name type="common">Salmon louse</name>
    <name type="synonym">Caligus salmonis</name>
    <dbReference type="NCBI Taxonomy" id="72036"/>
    <lineage>
        <taxon>Eukaryota</taxon>
        <taxon>Metazoa</taxon>
        <taxon>Ecdysozoa</taxon>
        <taxon>Arthropoda</taxon>
        <taxon>Crustacea</taxon>
        <taxon>Multicrustacea</taxon>
        <taxon>Hexanauplia</taxon>
        <taxon>Copepoda</taxon>
        <taxon>Siphonostomatoida</taxon>
        <taxon>Caligidae</taxon>
        <taxon>Lepeophtheirus</taxon>
    </lineage>
</organism>
<reference evidence="1" key="1">
    <citation type="submission" date="2014-05" db="EMBL/GenBank/DDBJ databases">
        <authorList>
            <person name="Chronopoulou M."/>
        </authorList>
    </citation>
    <scope>NUCLEOTIDE SEQUENCE</scope>
    <source>
        <tissue evidence="1">Whole organism</tissue>
    </source>
</reference>
<proteinExistence type="predicted"/>
<name>A0A0K2UC02_LEPSM</name>